<dbReference type="Pfam" id="PF01814">
    <property type="entry name" value="Hemerythrin"/>
    <property type="match status" value="1"/>
</dbReference>
<evidence type="ECO:0000313" key="5">
    <source>
        <dbReference type="Proteomes" id="UP000469185"/>
    </source>
</evidence>
<dbReference type="EMBL" id="JAAGOB010000011">
    <property type="protein sequence ID" value="NED97451.1"/>
    <property type="molecule type" value="Genomic_DNA"/>
</dbReference>
<dbReference type="GO" id="GO:0005886">
    <property type="term" value="C:plasma membrane"/>
    <property type="evidence" value="ECO:0007669"/>
    <property type="project" value="TreeGrafter"/>
</dbReference>
<dbReference type="Gene3D" id="2.30.110.10">
    <property type="entry name" value="Electron Transport, Fmn-binding Protein, Chain A"/>
    <property type="match status" value="1"/>
</dbReference>
<reference evidence="4 5" key="1">
    <citation type="submission" date="2020-02" db="EMBL/GenBank/DDBJ databases">
        <authorList>
            <person name="Li X.-J."/>
            <person name="Feng X.-M."/>
        </authorList>
    </citation>
    <scope>NUCLEOTIDE SEQUENCE [LARGE SCALE GENOMIC DNA]</scope>
    <source>
        <strain evidence="4 5">CGMCC 4.7225</strain>
    </source>
</reference>
<dbReference type="Pfam" id="PF04075">
    <property type="entry name" value="F420H2_quin_red"/>
    <property type="match status" value="1"/>
</dbReference>
<dbReference type="NCBIfam" id="TIGR00026">
    <property type="entry name" value="hi_GC_TIGR00026"/>
    <property type="match status" value="1"/>
</dbReference>
<dbReference type="PANTHER" id="PTHR39428:SF3">
    <property type="entry name" value="DEAZAFLAVIN-DEPENDENT NITROREDUCTASE"/>
    <property type="match status" value="1"/>
</dbReference>
<dbReference type="GO" id="GO:0070967">
    <property type="term" value="F:coenzyme F420 binding"/>
    <property type="evidence" value="ECO:0007669"/>
    <property type="project" value="TreeGrafter"/>
</dbReference>
<comment type="similarity">
    <text evidence="1">Belongs to the F420H(2)-dependent quinone reductase family.</text>
</comment>
<evidence type="ECO:0000256" key="1">
    <source>
        <dbReference type="ARBA" id="ARBA00008710"/>
    </source>
</evidence>
<sequence>MSATTAHQPARTEEMAVVHRVFRQGFPMVAELVRGTPPGATARSEPIAAHLDFLLRGIHHHHTGEDTNIWPLLLERAAPQAELIDRMEAQHAVVDDRSARVRALLDAWRPSATHGEPLAAAIDEFTLALVEHLDDEEAHVVPLIRTHVTAAEWERFGQETFEKFTNPEKLIATGTLEDVATAEEAAWFTGGLPIPIKVMWRLAGRRKYARYIAGVRGTPRPRPLLRQLFRGLNRLAVALYRRSGGRIGGTAKGIPVLLITAPGRRTGSPHTVPVAYIEHNGGYIVTGSAGGANAEPQWFRNVRATDRVRIEIGHESYDADVLVPDTTGRDLLWQDVVLNRAPFFSKYEEKAARTIPVAVLTPRQT</sequence>
<gene>
    <name evidence="4" type="ORF">G1H11_19315</name>
</gene>
<dbReference type="RefSeq" id="WP_163820229.1">
    <property type="nucleotide sequence ID" value="NZ_JAAGOB010000011.1"/>
</dbReference>
<comment type="catalytic activity">
    <reaction evidence="2">
        <text>oxidized coenzyme F420-(gamma-L-Glu)(n) + a quinol + H(+) = reduced coenzyme F420-(gamma-L-Glu)(n) + a quinone</text>
        <dbReference type="Rhea" id="RHEA:39663"/>
        <dbReference type="Rhea" id="RHEA-COMP:12939"/>
        <dbReference type="Rhea" id="RHEA-COMP:14378"/>
        <dbReference type="ChEBI" id="CHEBI:15378"/>
        <dbReference type="ChEBI" id="CHEBI:24646"/>
        <dbReference type="ChEBI" id="CHEBI:132124"/>
        <dbReference type="ChEBI" id="CHEBI:133980"/>
        <dbReference type="ChEBI" id="CHEBI:139511"/>
    </reaction>
</comment>
<accession>A0A6N9YQW4</accession>
<dbReference type="InterPro" id="IPR004378">
    <property type="entry name" value="F420H2_quin_Rdtase"/>
</dbReference>
<feature type="domain" description="Hemerythrin-like" evidence="3">
    <location>
        <begin position="13"/>
        <end position="144"/>
    </location>
</feature>
<dbReference type="AlphaFoldDB" id="A0A6N9YQW4"/>
<protein>
    <submittedName>
        <fullName evidence="4">Nitroreductase family deazaflavin-dependent oxidoreductase</fullName>
    </submittedName>
</protein>
<dbReference type="Proteomes" id="UP000469185">
    <property type="component" value="Unassembled WGS sequence"/>
</dbReference>
<evidence type="ECO:0000313" key="4">
    <source>
        <dbReference type="EMBL" id="NED97451.1"/>
    </source>
</evidence>
<dbReference type="InterPro" id="IPR012312">
    <property type="entry name" value="Hemerythrin-like"/>
</dbReference>
<dbReference type="GO" id="GO:0016491">
    <property type="term" value="F:oxidoreductase activity"/>
    <property type="evidence" value="ECO:0007669"/>
    <property type="project" value="InterPro"/>
</dbReference>
<name>A0A6N9YQW4_9ACTN</name>
<evidence type="ECO:0000256" key="2">
    <source>
        <dbReference type="ARBA" id="ARBA00049106"/>
    </source>
</evidence>
<proteinExistence type="inferred from homology"/>
<organism evidence="4 5">
    <name type="scientific">Phytoactinopolyspora alkaliphila</name>
    <dbReference type="NCBI Taxonomy" id="1783498"/>
    <lineage>
        <taxon>Bacteria</taxon>
        <taxon>Bacillati</taxon>
        <taxon>Actinomycetota</taxon>
        <taxon>Actinomycetes</taxon>
        <taxon>Jiangellales</taxon>
        <taxon>Jiangellaceae</taxon>
        <taxon>Phytoactinopolyspora</taxon>
    </lineage>
</organism>
<evidence type="ECO:0000259" key="3">
    <source>
        <dbReference type="Pfam" id="PF01814"/>
    </source>
</evidence>
<keyword evidence="5" id="KW-1185">Reference proteome</keyword>
<dbReference type="PANTHER" id="PTHR39428">
    <property type="entry name" value="F420H(2)-DEPENDENT QUINONE REDUCTASE RV1261C"/>
    <property type="match status" value="1"/>
</dbReference>
<comment type="caution">
    <text evidence="4">The sequence shown here is derived from an EMBL/GenBank/DDBJ whole genome shotgun (WGS) entry which is preliminary data.</text>
</comment>
<dbReference type="InterPro" id="IPR012349">
    <property type="entry name" value="Split_barrel_FMN-bd"/>
</dbReference>
<dbReference type="Gene3D" id="1.20.120.520">
    <property type="entry name" value="nmb1532 protein domain like"/>
    <property type="match status" value="1"/>
</dbReference>
<dbReference type="CDD" id="cd12108">
    <property type="entry name" value="Hr-like"/>
    <property type="match status" value="1"/>
</dbReference>